<proteinExistence type="inferred from homology"/>
<name>A0A348B1N1_9CREN</name>
<evidence type="ECO:0000313" key="5">
    <source>
        <dbReference type="EMBL" id="BBD72083.1"/>
    </source>
</evidence>
<evidence type="ECO:0008006" key="8">
    <source>
        <dbReference type="Google" id="ProtNLM"/>
    </source>
</evidence>
<evidence type="ECO:0000256" key="1">
    <source>
        <dbReference type="ARBA" id="ARBA00011046"/>
    </source>
</evidence>
<dbReference type="KEGG" id="sacd:HS1genome_0472"/>
<sequence>MTIVDELGELERLVMEVVWSRGRAFVKDVHEELSRTRSLAPTTVSTVLDRLYRKGFLRRELVKEGGLRYIYYPKVTREEFQRSKIRRMATTILDSLEDPAFASILGDTNLKELKERLRRLASSESDRG</sequence>
<dbReference type="Proteomes" id="UP000276741">
    <property type="component" value="Chromosome"/>
</dbReference>
<dbReference type="GO" id="GO:0045892">
    <property type="term" value="P:negative regulation of DNA-templated transcription"/>
    <property type="evidence" value="ECO:0007669"/>
    <property type="project" value="InterPro"/>
</dbReference>
<dbReference type="InterPro" id="IPR036388">
    <property type="entry name" value="WH-like_DNA-bd_sf"/>
</dbReference>
<keyword evidence="3" id="KW-0238">DNA-binding</keyword>
<keyword evidence="7" id="KW-1185">Reference proteome</keyword>
<dbReference type="SUPFAM" id="SSF46785">
    <property type="entry name" value="Winged helix' DNA-binding domain"/>
    <property type="match status" value="1"/>
</dbReference>
<evidence type="ECO:0000256" key="4">
    <source>
        <dbReference type="ARBA" id="ARBA00023163"/>
    </source>
</evidence>
<reference evidence="5" key="3">
    <citation type="journal article" date="2019" name="BMC Res. Notes">
        <title>Complete genome sequence of the Sulfodiicoccus acidiphilus strain HS-1T, the first crenarchaeon that lacks polB3, isolated from an acidic hot spring in Ohwaku-dani, Hakone, Japan.</title>
        <authorList>
            <person name="Sakai H.D."/>
            <person name="Kurosawa N."/>
        </authorList>
    </citation>
    <scope>NUCLEOTIDE SEQUENCE</scope>
    <source>
        <strain evidence="5">HS-1</strain>
    </source>
</reference>
<dbReference type="AlphaFoldDB" id="A0A348B1N1"/>
<evidence type="ECO:0000256" key="3">
    <source>
        <dbReference type="ARBA" id="ARBA00023125"/>
    </source>
</evidence>
<reference evidence="6" key="1">
    <citation type="journal article" date="2014" name="Int. J. Syst. Evol. Microbiol.">
        <title>Complete genome sequence of Corynebacterium casei LMG S-19264T (=DSM 44701T), isolated from a smear-ripened cheese.</title>
        <authorList>
            <consortium name="US DOE Joint Genome Institute (JGI-PGF)"/>
            <person name="Walter F."/>
            <person name="Albersmeier A."/>
            <person name="Kalinowski J."/>
            <person name="Ruckert C."/>
        </authorList>
    </citation>
    <scope>NUCLEOTIDE SEQUENCE</scope>
    <source>
        <strain evidence="6">JCM 31740</strain>
    </source>
</reference>
<reference evidence="6" key="4">
    <citation type="submission" date="2020-09" db="EMBL/GenBank/DDBJ databases">
        <authorList>
            <person name="Sun Q."/>
            <person name="Ohkuma M."/>
        </authorList>
    </citation>
    <scope>NUCLEOTIDE SEQUENCE</scope>
    <source>
        <strain evidence="6">JCM 31740</strain>
    </source>
</reference>
<keyword evidence="2" id="KW-0805">Transcription regulation</keyword>
<dbReference type="EMBL" id="AP018553">
    <property type="protein sequence ID" value="BBD72083.1"/>
    <property type="molecule type" value="Genomic_DNA"/>
</dbReference>
<evidence type="ECO:0000256" key="2">
    <source>
        <dbReference type="ARBA" id="ARBA00023015"/>
    </source>
</evidence>
<comment type="similarity">
    <text evidence="1">Belongs to the BlaI transcriptional regulatory family.</text>
</comment>
<dbReference type="EMBL" id="BMQS01000032">
    <property type="protein sequence ID" value="GGU05026.1"/>
    <property type="molecule type" value="Genomic_DNA"/>
</dbReference>
<dbReference type="InterPro" id="IPR005650">
    <property type="entry name" value="BlaI_family"/>
</dbReference>
<keyword evidence="4" id="KW-0804">Transcription</keyword>
<dbReference type="Pfam" id="PF03965">
    <property type="entry name" value="Penicillinase_R"/>
    <property type="match status" value="1"/>
</dbReference>
<reference evidence="7" key="2">
    <citation type="submission" date="2018-04" db="EMBL/GenBank/DDBJ databases">
        <title>Complete genome sequence of Sulfodiicoccus acidiphilus strain HS-1.</title>
        <authorList>
            <person name="Sakai H.D."/>
            <person name="Kurosawa N."/>
        </authorList>
    </citation>
    <scope>NUCLEOTIDE SEQUENCE [LARGE SCALE GENOMIC DNA]</scope>
    <source>
        <strain evidence="7">HS-1</strain>
    </source>
</reference>
<gene>
    <name evidence="6" type="ORF">GCM10007116_21940</name>
    <name evidence="5" type="ORF">HS1genome_0472</name>
</gene>
<dbReference type="Gene3D" id="1.10.10.10">
    <property type="entry name" value="Winged helix-like DNA-binding domain superfamily/Winged helix DNA-binding domain"/>
    <property type="match status" value="1"/>
</dbReference>
<organism evidence="5 7">
    <name type="scientific">Sulfodiicoccus acidiphilus</name>
    <dbReference type="NCBI Taxonomy" id="1670455"/>
    <lineage>
        <taxon>Archaea</taxon>
        <taxon>Thermoproteota</taxon>
        <taxon>Thermoprotei</taxon>
        <taxon>Sulfolobales</taxon>
        <taxon>Sulfolobaceae</taxon>
        <taxon>Sulfodiicoccus</taxon>
    </lineage>
</organism>
<dbReference type="InterPro" id="IPR036390">
    <property type="entry name" value="WH_DNA-bd_sf"/>
</dbReference>
<evidence type="ECO:0000313" key="7">
    <source>
        <dbReference type="Proteomes" id="UP000276741"/>
    </source>
</evidence>
<dbReference type="GO" id="GO:0003677">
    <property type="term" value="F:DNA binding"/>
    <property type="evidence" value="ECO:0007669"/>
    <property type="project" value="UniProtKB-KW"/>
</dbReference>
<protein>
    <recommendedName>
        <fullName evidence="8">CopY family transcriptional regulator</fullName>
    </recommendedName>
</protein>
<dbReference type="Proteomes" id="UP000616143">
    <property type="component" value="Unassembled WGS sequence"/>
</dbReference>
<accession>A0A348B1N1</accession>
<dbReference type="PIRSF" id="PIRSF019455">
    <property type="entry name" value="CopR_AtkY"/>
    <property type="match status" value="1"/>
</dbReference>
<evidence type="ECO:0000313" key="6">
    <source>
        <dbReference type="EMBL" id="GGU05026.1"/>
    </source>
</evidence>